<feature type="compositionally biased region" description="Polar residues" evidence="1">
    <location>
        <begin position="1987"/>
        <end position="2006"/>
    </location>
</feature>
<feature type="compositionally biased region" description="Low complexity" evidence="1">
    <location>
        <begin position="1710"/>
        <end position="1734"/>
    </location>
</feature>
<feature type="chain" id="PRO_5009447511" evidence="2">
    <location>
        <begin position="34"/>
        <end position="3343"/>
    </location>
</feature>
<accession>A0A1E1LQK3</accession>
<feature type="region of interest" description="Disordered" evidence="1">
    <location>
        <begin position="1706"/>
        <end position="1742"/>
    </location>
</feature>
<dbReference type="Proteomes" id="UP000178129">
    <property type="component" value="Unassembled WGS sequence"/>
</dbReference>
<keyword evidence="2" id="KW-0732">Signal</keyword>
<reference evidence="4" key="1">
    <citation type="submission" date="2016-03" db="EMBL/GenBank/DDBJ databases">
        <authorList>
            <person name="Ploux O."/>
        </authorList>
    </citation>
    <scope>NUCLEOTIDE SEQUENCE [LARGE SCALE GENOMIC DNA]</scope>
    <source>
        <strain evidence="4">UK7</strain>
    </source>
</reference>
<evidence type="ECO:0000313" key="3">
    <source>
        <dbReference type="EMBL" id="CZT12740.1"/>
    </source>
</evidence>
<feature type="region of interest" description="Disordered" evidence="1">
    <location>
        <begin position="1987"/>
        <end position="2007"/>
    </location>
</feature>
<keyword evidence="4" id="KW-1185">Reference proteome</keyword>
<feature type="compositionally biased region" description="Polar residues" evidence="1">
    <location>
        <begin position="652"/>
        <end position="675"/>
    </location>
</feature>
<feature type="region of interest" description="Disordered" evidence="1">
    <location>
        <begin position="70"/>
        <end position="98"/>
    </location>
</feature>
<evidence type="ECO:0000256" key="2">
    <source>
        <dbReference type="SAM" id="SignalP"/>
    </source>
</evidence>
<feature type="compositionally biased region" description="Polar residues" evidence="1">
    <location>
        <begin position="1534"/>
        <end position="1572"/>
    </location>
</feature>
<gene>
    <name evidence="3" type="ORF">RCO7_10899</name>
</gene>
<feature type="region of interest" description="Disordered" evidence="1">
    <location>
        <begin position="1626"/>
        <end position="1648"/>
    </location>
</feature>
<feature type="region of interest" description="Disordered" evidence="1">
    <location>
        <begin position="1508"/>
        <end position="1572"/>
    </location>
</feature>
<sequence length="3343" mass="343950">MIYNYGRPRLSAVLHFCYLLLMIVGLNVAPATAQSHTFSSRLISTFAGNGQTTTQIIFWRTLEPGESATSLTTSFSSIDDGSTTRERDTATIPTSPSASLLASPELTLGGSTRTDVLTRTVSKSQERVLTSPPASLTGSSQISSSDIFTTTDSSYVTTTETSEEIQSISASSSPYSRTSQTGIYFETSVFASYRSSLDVTSTSTTQQSSTLSIKESLTLEAPPNTTEVQSTASLISSKPTSDSVSAQSSTSLSILGQSINDSETKSGSFVLAESSTDQSPGSSTDVLTTPTISGFLTKTSTFIPPGITSKDPVFPESTTVVDEPSTSAEPSPTLGPKDISTTTAPPGTTTIVSARTETWWNPVEPSSTMSDYSSQSSVYSSIMSSISSVSVSISMSMAQNSTDISSRMLPTSSESSAFQTLSESESRSATLPLETSSFSVSESGSGTSSLPYFTTSGVSTSEESSSATKSVPESESISQSELSSYTSSTLVSESSTITTSPVQSTFSFSSGSISLINSGSGFSTSYYRSSRQAESTSPASSSLPSLTTYITELTSKTISSFLSTSSGYSSSFASESLSSSLASESLSILASSSSKAESLSSLASSMASAGISSTVLSETSTLAASSGVGSSTVLESSSYSDVYSTSTILDPGSSTEHSSSHIGGTSTEVESTTIPESTTEVVYISTTVVINTPGLTTPTVIEASTNPGSSSSIELPPQSTTVEDPAITTTEKSTPVFSSTRVQISTPDPFETPQSAELRTFWEVIMPSSTVSEYSSSSSVYSSVMSSITASISARYSSESASSESESASLSYSSSISISASMSLSSSMSEVLSTLSALESSQSSYSSLLSSITAPLRSALPSSTASSISSLESASSSLERISSSISAQESSLVEASTTSDSESSSQVTTAYPVSTSVSELPSLLSTPSSSQSESSFRLQSLTASYSSSYPSSIVSSISSLEPVSSSLSSNSISLSASLSSSIEITSMLSSSVDRVSSSLSELSSSQSEYSSSLMSVTASYYSSLSSSIASILSSLESVSSSLSSESVSLSASLTSSYQSQVTTMPSNSISEVSSWLSELSSSQSEYYSQLSILTASYSYTSSFPSSIISSISSLESLSSSLSMESMSLSTSVSPQAESSSAISSSLATSSSIASLSSSRHSSSLASLTTTISSLPTSFSSIVSSLLSASSYASLEPSSLSEFTSAQSSLASISSEMSSSLETLSTSQSEYKSDSQSLTVSVSSTPSSVASTLSSLLSAGSSVEELSSSLLSSQSQRSTTAFATTDPGSSSDQVSSTISTLASSASSYSSALESFSSSFSSALPSGLLSSISSIESASSSLSEVTSSLSASASSASVRQEESSSSIIESMTESLQKSSTVISVTIVESYSTTIISVTQTLSLSSSSPASATATLSAPGSSSEPSNSSGQESTFTFRSSGFTTIPRSTSLVSSGESSSIESSSESVLMSTSELLIGTSSYASASSSSSFFRSGISSVYATTWITTTKQPLSTFESQPGTGSPSTGSASFGGTTTQISSGLESTNTGRNTILDESTSASGGQMGSTTMTSPSKTRITTAYISSTNAESEIPQVSISSNVQRFGPYNSQTSSSGQSTSVLPTSSEILTSSAIDDMSSTGLSSSGKENSWTTISMPSAGTDSSFITLTSMSVSSSLITSRLSITTSLPSYLSLASYPSASLEISTTYLQSPALEPPSSSQPSVPTTTDISINSPSSDNSLPPPSSRTFSVLESLVSSQTSSSETQTSTLLYSSSIQSTAKSLYVSQTLSSATSILALETSSSQVSSQSQSTSYSIQSTSTDAQPSSLDLISSMTSSQVSESSFASTLEQSTTEMFPITSTQSSSLYEISTFASTSALLSSSGPVTTTTSSDLATYTLSLTTQVFGSVTFAISGPPSRISSLSSEDPSTTQLPSIETSVMVSLSTIPSPSSKLPLPKTSDITSQTSSTGSFSDAGSPSDLYLTTSSKLPEATSESVTFDATDPSSGPSTTVLSYSQSPTVQSLSSSQYISGSQTKMESTSILHTDISTASLVSFGISSTTIPRPSLTSTQSEISGTPSAIAFFLTFNRNDNPLRKRAMEKVYLVLDVNGTVSITDQCSEAVIFTIGTDKRLRVGGVTAYATPSDIALGNSPFRFGPSDSANVEQDFTYPNSFLSWDNNSFPGDHHAVFGFPSSGQGIVVAAYDGTVPPGYTEEMFKAVTSDDPAFVCEGSSSISTDLPSTSMSPIISQLATTSASIRMPSITTSQSSAEDTTTSELPSAILTSRSVITILSPTSSDIVFFTQLSEMKSSTVLTESSSSSSLDRSPSTTQQETGFSDLTSSLIGMTSPFATSSTLSPDLSMSSESATLSEFSLSSFPTTLAVPTSTTVDSSSQTAVLTSVTTLPSITSISTDLPSTSTEESTSNSNINSNIETDVFTVELSEATSLPLTTTSGFSVPFTLLVETTSSLVTPSSSTNNSVTSSAGPTSSILATSAFSSSLDPSSSAHIKQIITSENVVSTSVASIISTTNEDTTSGQSFLSPSPGIEQSTSAEGGSSFATESLSSHLTTVSSEFEQTTTESAYPGASMTETGPASTSILVSRLPSSTQSTIITESTTGASLQSYSSGTPLPNSSTEFQITSTLSSLPGYFVETSSLVSNTDEITEVFTIDSSVVLETTTRPLKQTSSLLIETTSEMQVTLNSRDPSTAMIAQSISSTFGTISSSINSGVAVSEPTDILFTSITTRTILSDSVILPSGASSGSTMLISTTDSHSKSSSGQDISSSNIAEASTSVVMVIIPVEPVSVSHSKDSISFSSTGGFTGPYSSGSAFLTSGQLASSSSSQEVILPSPASSSISLILPTTTLSFTSSGAASSTISNRGATEITTSPFGVPATTQRPILPSTDLYETETYSDPGVITEVYTLESSEIEPPVESTSITLVQILSEFHSTLEVTIASTDHSSSTPDILATPGTSLGPGDIYSRSVIGSLTLDTVSPTSVLGFETTEIGEAFTSPSEPATTIMNSKSLPASVPFLSELGSTSSSILQPSPLPGSASNSYHVPSTVPPAEPTPSYLAPSKSAPVISTSKIITTSSIITSCDPAIATCKIGEFITKIITLYTTVCPITTEAQPEPTIAPSPEWITSTVQTTVTYTVTACHPTRTGCSLGHVATNTIDIYTTICPAISAPTEPAKAIGVLVTIVIDITVVIHVNDGVTDTSYYTKILTRDSNKLYDQATADQPCYACQITSAGYACPSSDITVTRTLVRSSPSDAPPAVTPLVFQTCSTCSATTLTNSNIVAIPTLLVNGTETHNGSNYSAPGGPIMQVPSSAFGPKMQSIGSLFLFLGIIVALLL</sequence>
<name>A0A1E1LQK3_9HELO</name>
<feature type="region of interest" description="Disordered" evidence="1">
    <location>
        <begin position="2521"/>
        <end position="2587"/>
    </location>
</feature>
<feature type="compositionally biased region" description="Low complexity" evidence="1">
    <location>
        <begin position="1940"/>
        <end position="1953"/>
    </location>
</feature>
<feature type="compositionally biased region" description="Polar residues" evidence="1">
    <location>
        <begin position="404"/>
        <end position="429"/>
    </location>
</feature>
<feature type="region of interest" description="Disordered" evidence="1">
    <location>
        <begin position="1940"/>
        <end position="1972"/>
    </location>
</feature>
<feature type="compositionally biased region" description="Polar residues" evidence="1">
    <location>
        <begin position="110"/>
        <end position="123"/>
    </location>
</feature>
<evidence type="ECO:0000256" key="1">
    <source>
        <dbReference type="SAM" id="MobiDB-lite"/>
    </source>
</evidence>
<feature type="compositionally biased region" description="Polar residues" evidence="1">
    <location>
        <begin position="2522"/>
        <end position="2573"/>
    </location>
</feature>
<feature type="compositionally biased region" description="Low complexity" evidence="1">
    <location>
        <begin position="2306"/>
        <end position="2322"/>
    </location>
</feature>
<protein>
    <submittedName>
        <fullName evidence="3">Uncharacterized protein</fullName>
    </submittedName>
</protein>
<evidence type="ECO:0000313" key="4">
    <source>
        <dbReference type="Proteomes" id="UP000178129"/>
    </source>
</evidence>
<feature type="region of interest" description="Disordered" evidence="1">
    <location>
        <begin position="110"/>
        <end position="144"/>
    </location>
</feature>
<feature type="compositionally biased region" description="Polar residues" evidence="1">
    <location>
        <begin position="316"/>
        <end position="330"/>
    </location>
</feature>
<feature type="region of interest" description="Disordered" evidence="1">
    <location>
        <begin position="1410"/>
        <end position="1432"/>
    </location>
</feature>
<feature type="region of interest" description="Disordered" evidence="1">
    <location>
        <begin position="2306"/>
        <end position="2327"/>
    </location>
</feature>
<dbReference type="STRING" id="914237.A0A1E1LQK3"/>
<feature type="region of interest" description="Disordered" evidence="1">
    <location>
        <begin position="404"/>
        <end position="480"/>
    </location>
</feature>
<feature type="region of interest" description="Disordered" evidence="1">
    <location>
        <begin position="3035"/>
        <end position="3060"/>
    </location>
</feature>
<feature type="compositionally biased region" description="Low complexity" evidence="1">
    <location>
        <begin position="1513"/>
        <end position="1533"/>
    </location>
</feature>
<feature type="region of interest" description="Disordered" evidence="1">
    <location>
        <begin position="648"/>
        <end position="675"/>
    </location>
</feature>
<organism evidence="3 4">
    <name type="scientific">Rhynchosporium graminicola</name>
    <dbReference type="NCBI Taxonomy" id="2792576"/>
    <lineage>
        <taxon>Eukaryota</taxon>
        <taxon>Fungi</taxon>
        <taxon>Dikarya</taxon>
        <taxon>Ascomycota</taxon>
        <taxon>Pezizomycotina</taxon>
        <taxon>Leotiomycetes</taxon>
        <taxon>Helotiales</taxon>
        <taxon>Ploettnerulaceae</taxon>
        <taxon>Rhynchosporium</taxon>
    </lineage>
</organism>
<feature type="compositionally biased region" description="Low complexity" evidence="1">
    <location>
        <begin position="434"/>
        <end position="480"/>
    </location>
</feature>
<feature type="region of interest" description="Disordered" evidence="1">
    <location>
        <begin position="2756"/>
        <end position="2775"/>
    </location>
</feature>
<proteinExistence type="predicted"/>
<feature type="compositionally biased region" description="Polar residues" evidence="1">
    <location>
        <begin position="70"/>
        <end position="81"/>
    </location>
</feature>
<dbReference type="EMBL" id="FJUW01000075">
    <property type="protein sequence ID" value="CZT12740.1"/>
    <property type="molecule type" value="Genomic_DNA"/>
</dbReference>
<feature type="compositionally biased region" description="Low complexity" evidence="1">
    <location>
        <begin position="135"/>
        <end position="144"/>
    </location>
</feature>
<feature type="signal peptide" evidence="2">
    <location>
        <begin position="1"/>
        <end position="33"/>
    </location>
</feature>
<feature type="region of interest" description="Disordered" evidence="1">
    <location>
        <begin position="204"/>
        <end position="225"/>
    </location>
</feature>
<feature type="compositionally biased region" description="Low complexity" evidence="1">
    <location>
        <begin position="2758"/>
        <end position="2775"/>
    </location>
</feature>
<feature type="region of interest" description="Disordered" evidence="1">
    <location>
        <begin position="158"/>
        <end position="178"/>
    </location>
</feature>
<feature type="region of interest" description="Disordered" evidence="1">
    <location>
        <begin position="306"/>
        <end position="346"/>
    </location>
</feature>
<dbReference type="InParanoid" id="A0A1E1LQK3"/>
<comment type="caution">
    <text evidence="3">The sequence shown here is derived from an EMBL/GenBank/DDBJ whole genome shotgun (WGS) entry which is preliminary data.</text>
</comment>
<feature type="compositionally biased region" description="Polar residues" evidence="1">
    <location>
        <begin position="1954"/>
        <end position="1972"/>
    </location>
</feature>